<feature type="compositionally biased region" description="Polar residues" evidence="3">
    <location>
        <begin position="884"/>
        <end position="896"/>
    </location>
</feature>
<dbReference type="FunCoup" id="G4TDK6">
    <property type="interactions" value="19"/>
</dbReference>
<evidence type="ECO:0000259" key="6">
    <source>
        <dbReference type="PROSITE" id="PS50206"/>
    </source>
</evidence>
<sequence>MDFFNSKSVHAAQSNPEGGVESAFSQAINERFSSVNASSLLTSKLTPAMPLQTPMLPSSAGSRFGSRTAVPRLPPLVQGVISGPAPPLAIPTSRPMPVSTSASSSTAFPAYIALYPSQASAIVGSHDILLVDIRSHSVFRTSRIRGAVSLVVPSTLLKRPGYPLEKMAATIDDASARERFEAWQTAKRIVVYDVDTSQLNEGSNVTGLLRKFQLAGFTGELCWIKGGFNAVQQTTPSLVDTAPPEDYVSESDTSASSDVPLRARNLSMYAFQQASTTLAGQRTPKGNQSGMSSVSAANPFYDNIRQNLELSQGVDTRIALRLPQRVIDRRGDLPFQWLRQVVDQAVTDSVGDALAMQFYRIELNEQRRLQEVMDHHSKESATAVVDDPTPKQEFPYSITAGIEMGTKNRYRNIWPFEHARVRLQKASKSGGSDYVNASFVQSLVSRRRYIATQGPLDSTYDDFWSICWEQNVTVIVMLTREVESSLVKCGHYWKDGNYGDISIQLISQQGEDEQVDPKKQQSGAYFNTSTDEPMNDTIIERIFQLRHKDHSRSSRKLTHLQYLGWPDLDVPSSPSGLLALIKRVTKATEESASQQPNVKAGPVLLHCSAGVGRTGGFILVDSILDGIRHELIRRHFPNKAHSPDEMDLDSAESVQSSARSYPSNTHSHSALTPISSNSGSESALPTTAGGHSSSSWSKESIAGTSPASKPSLLAAPKPKKLSHIVADKLTRATYRPAAEASRNANVVEWSKGLLGSSSDVQAATTPYFNSPYMSDSPLSRTSATPKSGVNYKAPRRPVDGSPPFPSSFAEPIRQVLEDMREQRMSLCQSLRQYVFAHRAILEGALDIVDEMRAANPEAFISSNNVVASERNEMAWSSTSSLSSITDQPIQPSTSPTRAKAGRLSSSEARTMRASSIPSSPPPHPKAATGKRTASAMKSSPGESRLGKRPSSRRKHNPSPPHSETSSRESFSGHFTLEGGSLSRK</sequence>
<evidence type="ECO:0000256" key="1">
    <source>
        <dbReference type="ARBA" id="ARBA00009649"/>
    </source>
</evidence>
<dbReference type="AlphaFoldDB" id="G4TDK6"/>
<reference evidence="7 8" key="1">
    <citation type="journal article" date="2011" name="PLoS Pathog.">
        <title>Endophytic Life Strategies Decoded by Genome and Transcriptome Analyses of the Mutualistic Root Symbiont Piriformospora indica.</title>
        <authorList>
            <person name="Zuccaro A."/>
            <person name="Lahrmann U."/>
            <person name="Guldener U."/>
            <person name="Langen G."/>
            <person name="Pfiffi S."/>
            <person name="Biedenkopf D."/>
            <person name="Wong P."/>
            <person name="Samans B."/>
            <person name="Grimm C."/>
            <person name="Basiewicz M."/>
            <person name="Murat C."/>
            <person name="Martin F."/>
            <person name="Kogel K.H."/>
        </authorList>
    </citation>
    <scope>NUCLEOTIDE SEQUENCE [LARGE SCALE GENOMIC DNA]</scope>
    <source>
        <strain evidence="7 8">DSM 11827</strain>
    </source>
</reference>
<feature type="compositionally biased region" description="Polar residues" evidence="3">
    <location>
        <begin position="520"/>
        <end position="530"/>
    </location>
</feature>
<dbReference type="PANTHER" id="PTHR19134:SF561">
    <property type="entry name" value="PROTEIN TYROSINE PHOSPHATASE 36E, ISOFORM A"/>
    <property type="match status" value="1"/>
</dbReference>
<feature type="region of interest" description="Disordered" evidence="3">
    <location>
        <begin position="878"/>
        <end position="984"/>
    </location>
</feature>
<dbReference type="OMA" id="TDFWTLC"/>
<dbReference type="InterPro" id="IPR001763">
    <property type="entry name" value="Rhodanese-like_dom"/>
</dbReference>
<gene>
    <name evidence="7" type="ORF">PIIN_03304</name>
</gene>
<dbReference type="InterPro" id="IPR003595">
    <property type="entry name" value="Tyr_Pase_cat"/>
</dbReference>
<feature type="compositionally biased region" description="Low complexity" evidence="3">
    <location>
        <begin position="692"/>
        <end position="716"/>
    </location>
</feature>
<feature type="domain" description="Tyrosine-protein phosphatase" evidence="4">
    <location>
        <begin position="407"/>
        <end position="630"/>
    </location>
</feature>
<name>G4TDK6_SERID</name>
<dbReference type="Gene3D" id="3.40.250.10">
    <property type="entry name" value="Rhodanese-like domain"/>
    <property type="match status" value="1"/>
</dbReference>
<evidence type="ECO:0000259" key="5">
    <source>
        <dbReference type="PROSITE" id="PS50056"/>
    </source>
</evidence>
<dbReference type="SMART" id="SM00194">
    <property type="entry name" value="PTPc"/>
    <property type="match status" value="1"/>
</dbReference>
<dbReference type="EMBL" id="CAFZ01000054">
    <property type="protein sequence ID" value="CCA69404.1"/>
    <property type="molecule type" value="Genomic_DNA"/>
</dbReference>
<comment type="similarity">
    <text evidence="1">Belongs to the protein-tyrosine phosphatase family. Non-receptor class subfamily.</text>
</comment>
<evidence type="ECO:0000313" key="8">
    <source>
        <dbReference type="Proteomes" id="UP000007148"/>
    </source>
</evidence>
<dbReference type="PROSITE" id="PS50206">
    <property type="entry name" value="RHODANESE_3"/>
    <property type="match status" value="1"/>
</dbReference>
<dbReference type="PRINTS" id="PR00700">
    <property type="entry name" value="PRTYPHPHTASE"/>
</dbReference>
<feature type="compositionally biased region" description="Basic residues" evidence="3">
    <location>
        <begin position="946"/>
        <end position="956"/>
    </location>
</feature>
<evidence type="ECO:0000256" key="3">
    <source>
        <dbReference type="SAM" id="MobiDB-lite"/>
    </source>
</evidence>
<dbReference type="GO" id="GO:0004725">
    <property type="term" value="F:protein tyrosine phosphatase activity"/>
    <property type="evidence" value="ECO:0007669"/>
    <property type="project" value="UniProtKB-EC"/>
</dbReference>
<feature type="region of interest" description="Disordered" evidence="3">
    <location>
        <begin position="638"/>
        <end position="718"/>
    </location>
</feature>
<dbReference type="SMART" id="SM00404">
    <property type="entry name" value="PTPc_motif"/>
    <property type="match status" value="1"/>
</dbReference>
<dbReference type="Gene3D" id="3.90.190.10">
    <property type="entry name" value="Protein tyrosine phosphatase superfamily"/>
    <property type="match status" value="2"/>
</dbReference>
<dbReference type="InterPro" id="IPR016130">
    <property type="entry name" value="Tyr_Pase_AS"/>
</dbReference>
<dbReference type="EC" id="3.1.3.48" evidence="2"/>
<dbReference type="SUPFAM" id="SSF52821">
    <property type="entry name" value="Rhodanese/Cell cycle control phosphatase"/>
    <property type="match status" value="1"/>
</dbReference>
<accession>G4TDK6</accession>
<evidence type="ECO:0000259" key="4">
    <source>
        <dbReference type="PROSITE" id="PS50055"/>
    </source>
</evidence>
<dbReference type="InParanoid" id="G4TDK6"/>
<comment type="caution">
    <text evidence="7">The sequence shown here is derived from an EMBL/GenBank/DDBJ whole genome shotgun (WGS) entry which is preliminary data.</text>
</comment>
<proteinExistence type="inferred from homology"/>
<dbReference type="STRING" id="1109443.G4TDK6"/>
<dbReference type="OrthoDB" id="6058203at2759"/>
<keyword evidence="7" id="KW-0675">Receptor</keyword>
<dbReference type="Pfam" id="PF00581">
    <property type="entry name" value="Rhodanese"/>
    <property type="match status" value="1"/>
</dbReference>
<evidence type="ECO:0000256" key="2">
    <source>
        <dbReference type="ARBA" id="ARBA00013064"/>
    </source>
</evidence>
<feature type="compositionally biased region" description="Polar residues" evidence="3">
    <location>
        <begin position="652"/>
        <end position="691"/>
    </location>
</feature>
<dbReference type="InterPro" id="IPR050348">
    <property type="entry name" value="Protein-Tyr_Phosphatase"/>
</dbReference>
<evidence type="ECO:0000313" key="7">
    <source>
        <dbReference type="EMBL" id="CCA69404.1"/>
    </source>
</evidence>
<feature type="region of interest" description="Disordered" evidence="3">
    <location>
        <begin position="511"/>
        <end position="530"/>
    </location>
</feature>
<feature type="domain" description="Tyrosine specific protein phosphatases" evidence="5">
    <location>
        <begin position="578"/>
        <end position="623"/>
    </location>
</feature>
<dbReference type="PROSITE" id="PS50056">
    <property type="entry name" value="TYR_PHOSPHATASE_2"/>
    <property type="match status" value="1"/>
</dbReference>
<dbReference type="Proteomes" id="UP000007148">
    <property type="component" value="Unassembled WGS sequence"/>
</dbReference>
<dbReference type="SUPFAM" id="SSF52799">
    <property type="entry name" value="(Phosphotyrosine protein) phosphatases II"/>
    <property type="match status" value="1"/>
</dbReference>
<feature type="compositionally biased region" description="Polar residues" evidence="3">
    <location>
        <begin position="773"/>
        <end position="787"/>
    </location>
</feature>
<dbReference type="eggNOG" id="KOG0789">
    <property type="taxonomic scope" value="Eukaryota"/>
</dbReference>
<protein>
    <recommendedName>
        <fullName evidence="2">protein-tyrosine-phosphatase</fullName>
        <ecNumber evidence="2">3.1.3.48</ecNumber>
    </recommendedName>
</protein>
<dbReference type="InterPro" id="IPR000387">
    <property type="entry name" value="Tyr_Pase_dom"/>
</dbReference>
<keyword evidence="8" id="KW-1185">Reference proteome</keyword>
<dbReference type="InterPro" id="IPR036873">
    <property type="entry name" value="Rhodanese-like_dom_sf"/>
</dbReference>
<feature type="region of interest" description="Disordered" evidence="3">
    <location>
        <begin position="773"/>
        <end position="806"/>
    </location>
</feature>
<dbReference type="HOGENOM" id="CLU_002713_0_0_1"/>
<organism evidence="7 8">
    <name type="scientific">Serendipita indica (strain DSM 11827)</name>
    <name type="common">Root endophyte fungus</name>
    <name type="synonym">Piriformospora indica</name>
    <dbReference type="NCBI Taxonomy" id="1109443"/>
    <lineage>
        <taxon>Eukaryota</taxon>
        <taxon>Fungi</taxon>
        <taxon>Dikarya</taxon>
        <taxon>Basidiomycota</taxon>
        <taxon>Agaricomycotina</taxon>
        <taxon>Agaricomycetes</taxon>
        <taxon>Sebacinales</taxon>
        <taxon>Serendipitaceae</taxon>
        <taxon>Serendipita</taxon>
    </lineage>
</organism>
<dbReference type="Pfam" id="PF00102">
    <property type="entry name" value="Y_phosphatase"/>
    <property type="match status" value="1"/>
</dbReference>
<dbReference type="InterPro" id="IPR000242">
    <property type="entry name" value="PTP_cat"/>
</dbReference>
<dbReference type="PROSITE" id="PS50055">
    <property type="entry name" value="TYR_PHOSPHATASE_PTP"/>
    <property type="match status" value="1"/>
</dbReference>
<dbReference type="PANTHER" id="PTHR19134">
    <property type="entry name" value="RECEPTOR-TYPE TYROSINE-PROTEIN PHOSPHATASE"/>
    <property type="match status" value="1"/>
</dbReference>
<dbReference type="InterPro" id="IPR029021">
    <property type="entry name" value="Prot-tyrosine_phosphatase-like"/>
</dbReference>
<dbReference type="PROSITE" id="PS00383">
    <property type="entry name" value="TYR_PHOSPHATASE_1"/>
    <property type="match status" value="1"/>
</dbReference>
<feature type="domain" description="Rhodanese" evidence="6">
    <location>
        <begin position="124"/>
        <end position="240"/>
    </location>
</feature>